<dbReference type="EMBL" id="CAJOBC010024465">
    <property type="protein sequence ID" value="CAF4063117.1"/>
    <property type="molecule type" value="Genomic_DNA"/>
</dbReference>
<dbReference type="PANTHER" id="PTHR37916:SF2">
    <property type="entry name" value="CHITIN-BINDING TYPE-4 DOMAIN-CONTAINING PROTEIN"/>
    <property type="match status" value="1"/>
</dbReference>
<evidence type="ECO:0000313" key="4">
    <source>
        <dbReference type="Proteomes" id="UP000663829"/>
    </source>
</evidence>
<dbReference type="Proteomes" id="UP000681722">
    <property type="component" value="Unassembled WGS sequence"/>
</dbReference>
<dbReference type="OrthoDB" id="10254111at2759"/>
<evidence type="ECO:0000256" key="1">
    <source>
        <dbReference type="SAM" id="SignalP"/>
    </source>
</evidence>
<protein>
    <submittedName>
        <fullName evidence="2">Uncharacterized protein</fullName>
    </submittedName>
</protein>
<feature type="signal peptide" evidence="1">
    <location>
        <begin position="1"/>
        <end position="17"/>
    </location>
</feature>
<reference evidence="2" key="1">
    <citation type="submission" date="2021-02" db="EMBL/GenBank/DDBJ databases">
        <authorList>
            <person name="Nowell W R."/>
        </authorList>
    </citation>
    <scope>NUCLEOTIDE SEQUENCE</scope>
</reference>
<keyword evidence="4" id="KW-1185">Reference proteome</keyword>
<keyword evidence="1" id="KW-0732">Signal</keyword>
<proteinExistence type="predicted"/>
<dbReference type="EMBL" id="CAJNOQ010011307">
    <property type="protein sequence ID" value="CAF1273417.1"/>
    <property type="molecule type" value="Genomic_DNA"/>
</dbReference>
<evidence type="ECO:0000313" key="2">
    <source>
        <dbReference type="EMBL" id="CAF1273417.1"/>
    </source>
</evidence>
<accession>A0A815BQ68</accession>
<feature type="chain" id="PRO_5035604686" evidence="1">
    <location>
        <begin position="18"/>
        <end position="375"/>
    </location>
</feature>
<dbReference type="AlphaFoldDB" id="A0A815BQ68"/>
<dbReference type="Proteomes" id="UP000663829">
    <property type="component" value="Unassembled WGS sequence"/>
</dbReference>
<organism evidence="2 4">
    <name type="scientific">Didymodactylos carnosus</name>
    <dbReference type="NCBI Taxonomy" id="1234261"/>
    <lineage>
        <taxon>Eukaryota</taxon>
        <taxon>Metazoa</taxon>
        <taxon>Spiralia</taxon>
        <taxon>Gnathifera</taxon>
        <taxon>Rotifera</taxon>
        <taxon>Eurotatoria</taxon>
        <taxon>Bdelloidea</taxon>
        <taxon>Philodinida</taxon>
        <taxon>Philodinidae</taxon>
        <taxon>Didymodactylos</taxon>
    </lineage>
</organism>
<gene>
    <name evidence="2" type="ORF">GPM918_LOCUS27197</name>
    <name evidence="3" type="ORF">SRO942_LOCUS27480</name>
</gene>
<comment type="caution">
    <text evidence="2">The sequence shown here is derived from an EMBL/GenBank/DDBJ whole genome shotgun (WGS) entry which is preliminary data.</text>
</comment>
<dbReference type="PANTHER" id="PTHR37916">
    <property type="entry name" value="CHITIN-BINDING TYPE-4 DOMAIN-CONTAINING PROTEIN"/>
    <property type="match status" value="1"/>
</dbReference>
<sequence>MFKLSLILISIVSLTVGHICVWQPRQRGAFNIDGPDSDACYRKPKPCGGISGSKNGKRTKIQAGKAYTVEFQQNLNHYYTNNPGKLDISFAVGLNPVENDFRILKSINDYNPMNQITQTNFSMDIRLPKVTCKQCVLRVRYVTNNPAENDHGTTFHQCSDIELTSKPIKENEKIVKQAEQRILNENKKPNIPKEKNLHDCCAPQSFLTFFVHHIPQIKFYSSGVIYYDKPSQQMRVSLIAGDGESNKAQNGKFDMWMNFTSGLQYYYNIHDKICYVLGLDYFNDWCFGNKYNESEDFVAKDVKCKSHIGLCNQWKNGDFIFEAYAERTKSGCYPAGIHRLSTGEQTDYYYSLDGPFSPEIFQPNELCLKHAISSK</sequence>
<evidence type="ECO:0000313" key="3">
    <source>
        <dbReference type="EMBL" id="CAF4063117.1"/>
    </source>
</evidence>
<name>A0A815BQ68_9BILA</name>